<proteinExistence type="inferred from homology"/>
<dbReference type="Proteomes" id="UP001412067">
    <property type="component" value="Unassembled WGS sequence"/>
</dbReference>
<evidence type="ECO:0000313" key="7">
    <source>
        <dbReference type="EMBL" id="KAK8947675.1"/>
    </source>
</evidence>
<comment type="similarity">
    <text evidence="1">Belongs to the glycosyltransferase GT106 family.</text>
</comment>
<evidence type="ECO:0000256" key="6">
    <source>
        <dbReference type="ARBA" id="ARBA00030350"/>
    </source>
</evidence>
<name>A0ABR2LQM0_9ASPA</name>
<evidence type="ECO:0000256" key="2">
    <source>
        <dbReference type="ARBA" id="ARBA00022676"/>
    </source>
</evidence>
<evidence type="ECO:0000313" key="8">
    <source>
        <dbReference type="Proteomes" id="UP001412067"/>
    </source>
</evidence>
<keyword evidence="8" id="KW-1185">Reference proteome</keyword>
<evidence type="ECO:0000256" key="1">
    <source>
        <dbReference type="ARBA" id="ARBA00007737"/>
    </source>
</evidence>
<keyword evidence="2" id="KW-0328">Glycosyltransferase</keyword>
<evidence type="ECO:0000256" key="4">
    <source>
        <dbReference type="ARBA" id="ARBA00023253"/>
    </source>
</evidence>
<keyword evidence="5" id="KW-0119">Carbohydrate metabolism</keyword>
<organism evidence="7 8">
    <name type="scientific">Platanthera guangdongensis</name>
    <dbReference type="NCBI Taxonomy" id="2320717"/>
    <lineage>
        <taxon>Eukaryota</taxon>
        <taxon>Viridiplantae</taxon>
        <taxon>Streptophyta</taxon>
        <taxon>Embryophyta</taxon>
        <taxon>Tracheophyta</taxon>
        <taxon>Spermatophyta</taxon>
        <taxon>Magnoliopsida</taxon>
        <taxon>Liliopsida</taxon>
        <taxon>Asparagales</taxon>
        <taxon>Orchidaceae</taxon>
        <taxon>Orchidoideae</taxon>
        <taxon>Orchideae</taxon>
        <taxon>Orchidinae</taxon>
        <taxon>Platanthera</taxon>
    </lineage>
</organism>
<dbReference type="InterPro" id="IPR019378">
    <property type="entry name" value="GDP-Fuc_O-FucTrfase"/>
</dbReference>
<dbReference type="PANTHER" id="PTHR31288">
    <property type="entry name" value="O-FUCOSYLTRANSFERASE FAMILY PROTEIN"/>
    <property type="match status" value="1"/>
</dbReference>
<reference evidence="7 8" key="1">
    <citation type="journal article" date="2022" name="Nat. Plants">
        <title>Genomes of leafy and leafless Platanthera orchids illuminate the evolution of mycoheterotrophy.</title>
        <authorList>
            <person name="Li M.H."/>
            <person name="Liu K.W."/>
            <person name="Li Z."/>
            <person name="Lu H.C."/>
            <person name="Ye Q.L."/>
            <person name="Zhang D."/>
            <person name="Wang J.Y."/>
            <person name="Li Y.F."/>
            <person name="Zhong Z.M."/>
            <person name="Liu X."/>
            <person name="Yu X."/>
            <person name="Liu D.K."/>
            <person name="Tu X.D."/>
            <person name="Liu B."/>
            <person name="Hao Y."/>
            <person name="Liao X.Y."/>
            <person name="Jiang Y.T."/>
            <person name="Sun W.H."/>
            <person name="Chen J."/>
            <person name="Chen Y.Q."/>
            <person name="Ai Y."/>
            <person name="Zhai J.W."/>
            <person name="Wu S.S."/>
            <person name="Zhou Z."/>
            <person name="Hsiao Y.Y."/>
            <person name="Wu W.L."/>
            <person name="Chen Y.Y."/>
            <person name="Lin Y.F."/>
            <person name="Hsu J.L."/>
            <person name="Li C.Y."/>
            <person name="Wang Z.W."/>
            <person name="Zhao X."/>
            <person name="Zhong W.Y."/>
            <person name="Ma X.K."/>
            <person name="Ma L."/>
            <person name="Huang J."/>
            <person name="Chen G.Z."/>
            <person name="Huang M.Z."/>
            <person name="Huang L."/>
            <person name="Peng D.H."/>
            <person name="Luo Y.B."/>
            <person name="Zou S.Q."/>
            <person name="Chen S.P."/>
            <person name="Lan S."/>
            <person name="Tsai W.C."/>
            <person name="Van de Peer Y."/>
            <person name="Liu Z.J."/>
        </authorList>
    </citation>
    <scope>NUCLEOTIDE SEQUENCE [LARGE SCALE GENOMIC DNA]</scope>
    <source>
        <strain evidence="7">Lor288</strain>
    </source>
</reference>
<sequence length="131" mass="15189">MAPLRRFSALETKDTLASPEELAQFQGYSSRLAALDYTVCARSEVFITTQGGNFPHFLIGRRRFLYGGHSKTIKPDKKRLVLSFDNLDIRWDKFKRNMLEILHHSDMKGVEMRKPNASLYMFPMPDCMCTH</sequence>
<keyword evidence="4" id="KW-0294">Fucose metabolism</keyword>
<protein>
    <recommendedName>
        <fullName evidence="6">O-fucosyltransferase family protein</fullName>
    </recommendedName>
</protein>
<dbReference type="Pfam" id="PF10250">
    <property type="entry name" value="O-FucT"/>
    <property type="match status" value="1"/>
</dbReference>
<keyword evidence="3" id="KW-0808">Transferase</keyword>
<dbReference type="InterPro" id="IPR024709">
    <property type="entry name" value="FucosylTrfase_pln"/>
</dbReference>
<gene>
    <name evidence="7" type="ORF">KSP40_PGU017260</name>
</gene>
<accession>A0ABR2LQM0</accession>
<dbReference type="EMBL" id="JBBWWR010000016">
    <property type="protein sequence ID" value="KAK8947675.1"/>
    <property type="molecule type" value="Genomic_DNA"/>
</dbReference>
<dbReference type="PANTHER" id="PTHR31288:SF22">
    <property type="entry name" value="O-FUCOSYLTRANSFERASE 9"/>
    <property type="match status" value="1"/>
</dbReference>
<comment type="caution">
    <text evidence="7">The sequence shown here is derived from an EMBL/GenBank/DDBJ whole genome shotgun (WGS) entry which is preliminary data.</text>
</comment>
<evidence type="ECO:0000256" key="3">
    <source>
        <dbReference type="ARBA" id="ARBA00022679"/>
    </source>
</evidence>
<evidence type="ECO:0000256" key="5">
    <source>
        <dbReference type="ARBA" id="ARBA00023277"/>
    </source>
</evidence>